<evidence type="ECO:0000256" key="1">
    <source>
        <dbReference type="SAM" id="MobiDB-lite"/>
    </source>
</evidence>
<feature type="compositionally biased region" description="Basic and acidic residues" evidence="1">
    <location>
        <begin position="47"/>
        <end position="59"/>
    </location>
</feature>
<protein>
    <submittedName>
        <fullName evidence="2">Uncharacterized protein</fullName>
    </submittedName>
</protein>
<dbReference type="PANTHER" id="PTHR37212:SF2">
    <property type="entry name" value="ACTIN PROTEIN 2_3 COMPLEX SUBUNIT-LIKE PROTEIN"/>
    <property type="match status" value="1"/>
</dbReference>
<organism evidence="2 3">
    <name type="scientific">Stylosanthes scabra</name>
    <dbReference type="NCBI Taxonomy" id="79078"/>
    <lineage>
        <taxon>Eukaryota</taxon>
        <taxon>Viridiplantae</taxon>
        <taxon>Streptophyta</taxon>
        <taxon>Embryophyta</taxon>
        <taxon>Tracheophyta</taxon>
        <taxon>Spermatophyta</taxon>
        <taxon>Magnoliopsida</taxon>
        <taxon>eudicotyledons</taxon>
        <taxon>Gunneridae</taxon>
        <taxon>Pentapetalae</taxon>
        <taxon>rosids</taxon>
        <taxon>fabids</taxon>
        <taxon>Fabales</taxon>
        <taxon>Fabaceae</taxon>
        <taxon>Papilionoideae</taxon>
        <taxon>50 kb inversion clade</taxon>
        <taxon>dalbergioids sensu lato</taxon>
        <taxon>Dalbergieae</taxon>
        <taxon>Pterocarpus clade</taxon>
        <taxon>Stylosanthes</taxon>
    </lineage>
</organism>
<accession>A0ABU6ZTE6</accession>
<keyword evidence="3" id="KW-1185">Reference proteome</keyword>
<dbReference type="Proteomes" id="UP001341840">
    <property type="component" value="Unassembled WGS sequence"/>
</dbReference>
<proteinExistence type="predicted"/>
<name>A0ABU6ZTE6_9FABA</name>
<dbReference type="PANTHER" id="PTHR37212">
    <property type="entry name" value="ACTIN PROTEIN 2/3 COMPLEX SUBUNIT-LIKE PROTEIN"/>
    <property type="match status" value="1"/>
</dbReference>
<reference evidence="2 3" key="1">
    <citation type="journal article" date="2023" name="Plants (Basel)">
        <title>Bridging the Gap: Combining Genomics and Transcriptomics Approaches to Understand Stylosanthes scabra, an Orphan Legume from the Brazilian Caatinga.</title>
        <authorList>
            <person name="Ferreira-Neto J.R.C."/>
            <person name="da Silva M.D."/>
            <person name="Binneck E."/>
            <person name="de Melo N.F."/>
            <person name="da Silva R.H."/>
            <person name="de Melo A.L.T.M."/>
            <person name="Pandolfi V."/>
            <person name="Bustamante F.O."/>
            <person name="Brasileiro-Vidal A.C."/>
            <person name="Benko-Iseppon A.M."/>
        </authorList>
    </citation>
    <scope>NUCLEOTIDE SEQUENCE [LARGE SCALE GENOMIC DNA]</scope>
    <source>
        <tissue evidence="2">Leaves</tissue>
    </source>
</reference>
<sequence length="96" mass="11335">MDMNDPLAFELEDQLLKPPPKVAIKVWIRRKKVIGLDDLLTDHLREQEKLKEEQNEQEKPKKKKAKKEASSYDDDDEDPREAYLTKLVEKCENQAK</sequence>
<gene>
    <name evidence="2" type="ORF">PIB30_092235</name>
</gene>
<evidence type="ECO:0000313" key="3">
    <source>
        <dbReference type="Proteomes" id="UP001341840"/>
    </source>
</evidence>
<comment type="caution">
    <text evidence="2">The sequence shown here is derived from an EMBL/GenBank/DDBJ whole genome shotgun (WGS) entry which is preliminary data.</text>
</comment>
<dbReference type="EMBL" id="JASCZI010273749">
    <property type="protein sequence ID" value="MED6225282.1"/>
    <property type="molecule type" value="Genomic_DNA"/>
</dbReference>
<evidence type="ECO:0000313" key="2">
    <source>
        <dbReference type="EMBL" id="MED6225282.1"/>
    </source>
</evidence>
<feature type="region of interest" description="Disordered" evidence="1">
    <location>
        <begin position="47"/>
        <end position="82"/>
    </location>
</feature>